<accession>A0ABT3E3N4</accession>
<reference evidence="4 5" key="1">
    <citation type="submission" date="2022-10" db="EMBL/GenBank/DDBJ databases">
        <title>Weissella fermenti sp. nov., isolated from fermented cabbage.</title>
        <authorList>
            <person name="Lee J.K."/>
            <person name="Baek J.H."/>
            <person name="Choi D.G."/>
            <person name="Kim J.M."/>
            <person name="Jeon C.O."/>
        </authorList>
    </citation>
    <scope>NUCLEOTIDE SEQUENCE [LARGE SCALE GENOMIC DNA]</scope>
    <source>
        <strain evidence="4 5">KACC 18534</strain>
    </source>
</reference>
<name>A0ABT3E3N4_9LACO</name>
<keyword evidence="2" id="KW-0067">ATP-binding</keyword>
<dbReference type="RefSeq" id="WP_213408404.1">
    <property type="nucleotide sequence ID" value="NZ_CP074441.1"/>
</dbReference>
<dbReference type="Gene3D" id="3.40.50.300">
    <property type="entry name" value="P-loop containing nucleotide triphosphate hydrolases"/>
    <property type="match status" value="1"/>
</dbReference>
<dbReference type="InterPro" id="IPR014015">
    <property type="entry name" value="Helicase_SF3_DNA-vir"/>
</dbReference>
<dbReference type="EMBL" id="JAOZFE010000002">
    <property type="protein sequence ID" value="MCW0953025.1"/>
    <property type="molecule type" value="Genomic_DNA"/>
</dbReference>
<dbReference type="InterPro" id="IPR027417">
    <property type="entry name" value="P-loop_NTPase"/>
</dbReference>
<dbReference type="PROSITE" id="PS51206">
    <property type="entry name" value="SF3_HELICASE_1"/>
    <property type="match status" value="1"/>
</dbReference>
<keyword evidence="5" id="KW-1185">Reference proteome</keyword>
<evidence type="ECO:0000256" key="2">
    <source>
        <dbReference type="ARBA" id="ARBA00022840"/>
    </source>
</evidence>
<evidence type="ECO:0000313" key="5">
    <source>
        <dbReference type="Proteomes" id="UP001526225"/>
    </source>
</evidence>
<sequence length="469" mass="54353">MANDLKLTSVDRFNTLQIPFSDYEELNNPMMNTEFIGDYNWLEIRVSKEGNYKYVISSVVDFSEWLIATDNMAVKEDWGYIWNGSFWDRVPVKQVYNMVDVAITFLCDRLRITTNKKRELQRDIKPYLIEKSRNFDDSIKDNYIGFKGWTLNVTTNVFFNPVKEKYVIHGFDFAPDPNKVPETWVAYAEYMFGENAKFLWAWLGYAFQSNMSWKQGALFLLDPLGGTGKTYFVTKVTQAMFGAERVGAFKLKNLQGNNARFETARFVGKSLMVDDDASRVRFKEDDTFKSITGGGLSPVERKGIDGTDYRITAKMIVNVNEMPVFNDSGAIKRRLHIIKTVAPVATASERNKRDQMFPEDKLAHEIPMLATYAIEQYQEAVKNDWQIEDNIVDDIVALDPFTQWAQILSHPNYHGERKASDLYGNYCDFYEQLNLGENERPMSKQAFGKKMAERYTRVAKRDGKYYEIK</sequence>
<feature type="domain" description="SF3 helicase" evidence="3">
    <location>
        <begin position="194"/>
        <end position="353"/>
    </location>
</feature>
<dbReference type="InterPro" id="IPR045455">
    <property type="entry name" value="NrS-1_pol-like_helicase"/>
</dbReference>
<keyword evidence="1" id="KW-0547">Nucleotide-binding</keyword>
<evidence type="ECO:0000313" key="4">
    <source>
        <dbReference type="EMBL" id="MCW0953025.1"/>
    </source>
</evidence>
<comment type="caution">
    <text evidence="4">The sequence shown here is derived from an EMBL/GenBank/DDBJ whole genome shotgun (WGS) entry which is preliminary data.</text>
</comment>
<evidence type="ECO:0000259" key="3">
    <source>
        <dbReference type="PROSITE" id="PS51206"/>
    </source>
</evidence>
<protein>
    <submittedName>
        <fullName evidence="4">DUF5906 domain-containing protein</fullName>
    </submittedName>
</protein>
<evidence type="ECO:0000256" key="1">
    <source>
        <dbReference type="ARBA" id="ARBA00022741"/>
    </source>
</evidence>
<gene>
    <name evidence="4" type="ORF">OIT44_02925</name>
</gene>
<proteinExistence type="predicted"/>
<dbReference type="Proteomes" id="UP001526225">
    <property type="component" value="Unassembled WGS sequence"/>
</dbReference>
<dbReference type="SUPFAM" id="SSF52540">
    <property type="entry name" value="P-loop containing nucleoside triphosphate hydrolases"/>
    <property type="match status" value="1"/>
</dbReference>
<organism evidence="4 5">
    <name type="scientific">Weissella ceti</name>
    <dbReference type="NCBI Taxonomy" id="759620"/>
    <lineage>
        <taxon>Bacteria</taxon>
        <taxon>Bacillati</taxon>
        <taxon>Bacillota</taxon>
        <taxon>Bacilli</taxon>
        <taxon>Lactobacillales</taxon>
        <taxon>Lactobacillaceae</taxon>
        <taxon>Weissella</taxon>
    </lineage>
</organism>
<dbReference type="Pfam" id="PF19263">
    <property type="entry name" value="DUF5906"/>
    <property type="match status" value="1"/>
</dbReference>